<evidence type="ECO:0000313" key="1">
    <source>
        <dbReference type="EMBL" id="KAK8866679.1"/>
    </source>
</evidence>
<comment type="caution">
    <text evidence="1">The sequence shown here is derived from an EMBL/GenBank/DDBJ whole genome shotgun (WGS) entry which is preliminary data.</text>
</comment>
<dbReference type="Proteomes" id="UP001470230">
    <property type="component" value="Unassembled WGS sequence"/>
</dbReference>
<name>A0ABR2IQA6_9EUKA</name>
<organism evidence="1 2">
    <name type="scientific">Tritrichomonas musculus</name>
    <dbReference type="NCBI Taxonomy" id="1915356"/>
    <lineage>
        <taxon>Eukaryota</taxon>
        <taxon>Metamonada</taxon>
        <taxon>Parabasalia</taxon>
        <taxon>Tritrichomonadida</taxon>
        <taxon>Tritrichomonadidae</taxon>
        <taxon>Tritrichomonas</taxon>
    </lineage>
</organism>
<proteinExistence type="predicted"/>
<reference evidence="1 2" key="1">
    <citation type="submission" date="2024-04" db="EMBL/GenBank/DDBJ databases">
        <title>Tritrichomonas musculus Genome.</title>
        <authorList>
            <person name="Alves-Ferreira E."/>
            <person name="Grigg M."/>
            <person name="Lorenzi H."/>
            <person name="Galac M."/>
        </authorList>
    </citation>
    <scope>NUCLEOTIDE SEQUENCE [LARGE SCALE GENOMIC DNA]</scope>
    <source>
        <strain evidence="1 2">EAF2021</strain>
    </source>
</reference>
<gene>
    <name evidence="1" type="ORF">M9Y10_009646</name>
</gene>
<evidence type="ECO:0000313" key="2">
    <source>
        <dbReference type="Proteomes" id="UP001470230"/>
    </source>
</evidence>
<keyword evidence="2" id="KW-1185">Reference proteome</keyword>
<dbReference type="EMBL" id="JAPFFF010000015">
    <property type="protein sequence ID" value="KAK8866679.1"/>
    <property type="molecule type" value="Genomic_DNA"/>
</dbReference>
<sequence length="112" mass="12577">MSCHLKRLSVLKSNSSPKYSSIDLRRSLADWISEMPMASTCLSRRANHGEEVHTNNSTTGYCLWRATNEEDSGPRDNCFDHENRCFWGDLGFSRSPESGATGNCQKGLKWGC</sequence>
<accession>A0ABR2IQA6</accession>
<protein>
    <submittedName>
        <fullName evidence="1">Uncharacterized protein</fullName>
    </submittedName>
</protein>